<keyword evidence="8" id="KW-0677">Repeat</keyword>
<name>A0AAV0T4E4_9STRA</name>
<evidence type="ECO:0000256" key="12">
    <source>
        <dbReference type="ARBA" id="ARBA00065714"/>
    </source>
</evidence>
<keyword evidence="6" id="KW-0808">Transferase</keyword>
<dbReference type="PANTHER" id="PTHR11774">
    <property type="entry name" value="GERANYLGERANYL TRANSFERASE TYPE BETA SUBUNIT"/>
    <property type="match status" value="1"/>
</dbReference>
<dbReference type="GO" id="GO:0004662">
    <property type="term" value="F:CAAX-protein geranylgeranyltransferase activity"/>
    <property type="evidence" value="ECO:0007669"/>
    <property type="project" value="TreeGrafter"/>
</dbReference>
<evidence type="ECO:0000256" key="1">
    <source>
        <dbReference type="ARBA" id="ARBA00001946"/>
    </source>
</evidence>
<dbReference type="GO" id="GO:0046872">
    <property type="term" value="F:metal ion binding"/>
    <property type="evidence" value="ECO:0007669"/>
    <property type="project" value="UniProtKB-KW"/>
</dbReference>
<evidence type="ECO:0000256" key="3">
    <source>
        <dbReference type="ARBA" id="ARBA00010497"/>
    </source>
</evidence>
<dbReference type="EMBL" id="CANTFM010000121">
    <property type="protein sequence ID" value="CAI5712290.1"/>
    <property type="molecule type" value="Genomic_DNA"/>
</dbReference>
<reference evidence="15" key="1">
    <citation type="submission" date="2022-12" db="EMBL/GenBank/DDBJ databases">
        <authorList>
            <person name="Webb A."/>
        </authorList>
    </citation>
    <scope>NUCLEOTIDE SEQUENCE</scope>
    <source>
        <strain evidence="15">Pd1</strain>
    </source>
</reference>
<evidence type="ECO:0000313" key="16">
    <source>
        <dbReference type="Proteomes" id="UP001162029"/>
    </source>
</evidence>
<evidence type="ECO:0000256" key="6">
    <source>
        <dbReference type="ARBA" id="ARBA00022679"/>
    </source>
</evidence>
<dbReference type="Gene3D" id="1.50.10.20">
    <property type="match status" value="1"/>
</dbReference>
<dbReference type="FunFam" id="1.50.10.20:FF:000005">
    <property type="entry name" value="Geranylgeranyl transferase type-1 subunit beta"/>
    <property type="match status" value="1"/>
</dbReference>
<dbReference type="InterPro" id="IPR045089">
    <property type="entry name" value="PGGT1B-like"/>
</dbReference>
<evidence type="ECO:0000256" key="4">
    <source>
        <dbReference type="ARBA" id="ARBA00020603"/>
    </source>
</evidence>
<dbReference type="GO" id="GO:0005953">
    <property type="term" value="C:CAAX-protein geranylgeranyltransferase complex"/>
    <property type="evidence" value="ECO:0007669"/>
    <property type="project" value="TreeGrafter"/>
</dbReference>
<gene>
    <name evidence="15" type="ORF">PDE001_LOCUS766</name>
</gene>
<protein>
    <recommendedName>
        <fullName evidence="4">Geranylgeranyl transferase type-1 subunit beta</fullName>
    </recommendedName>
    <alternativeName>
        <fullName evidence="11">Geranylgeranyl transferase type I subunit beta</fullName>
    </alternativeName>
    <alternativeName>
        <fullName evidence="13">Type I protein geranyl-geranyltransferase subunit beta</fullName>
    </alternativeName>
</protein>
<keyword evidence="5" id="KW-0637">Prenyltransferase</keyword>
<comment type="similarity">
    <text evidence="3">Belongs to the protein prenyltransferase subunit beta family.</text>
</comment>
<evidence type="ECO:0000256" key="7">
    <source>
        <dbReference type="ARBA" id="ARBA00022723"/>
    </source>
</evidence>
<comment type="subunit">
    <text evidence="12">Heterodimer of FNTA and PGGT1B. PGGT1B mediates interaction with substrate peptides.</text>
</comment>
<keyword evidence="16" id="KW-1185">Reference proteome</keyword>
<evidence type="ECO:0000256" key="13">
    <source>
        <dbReference type="ARBA" id="ARBA00078363"/>
    </source>
</evidence>
<organism evidence="15 16">
    <name type="scientific">Peronospora destructor</name>
    <dbReference type="NCBI Taxonomy" id="86335"/>
    <lineage>
        <taxon>Eukaryota</taxon>
        <taxon>Sar</taxon>
        <taxon>Stramenopiles</taxon>
        <taxon>Oomycota</taxon>
        <taxon>Peronosporomycetes</taxon>
        <taxon>Peronosporales</taxon>
        <taxon>Peronosporaceae</taxon>
        <taxon>Peronospora</taxon>
    </lineage>
</organism>
<proteinExistence type="inferred from homology"/>
<comment type="cofactor">
    <cofactor evidence="1">
        <name>Mg(2+)</name>
        <dbReference type="ChEBI" id="CHEBI:18420"/>
    </cofactor>
</comment>
<keyword evidence="10" id="KW-0460">Magnesium</keyword>
<evidence type="ECO:0000313" key="15">
    <source>
        <dbReference type="EMBL" id="CAI5712290.1"/>
    </source>
</evidence>
<keyword evidence="9" id="KW-0862">Zinc</keyword>
<dbReference type="PANTHER" id="PTHR11774:SF4">
    <property type="entry name" value="GERANYLGERANYL TRANSFERASE TYPE-1 SUBUNIT BETA"/>
    <property type="match status" value="1"/>
</dbReference>
<comment type="cofactor">
    <cofactor evidence="2">
        <name>Zn(2+)</name>
        <dbReference type="ChEBI" id="CHEBI:29105"/>
    </cofactor>
</comment>
<evidence type="ECO:0000256" key="11">
    <source>
        <dbReference type="ARBA" id="ARBA00031713"/>
    </source>
</evidence>
<evidence type="ECO:0000256" key="9">
    <source>
        <dbReference type="ARBA" id="ARBA00022833"/>
    </source>
</evidence>
<evidence type="ECO:0000256" key="10">
    <source>
        <dbReference type="ARBA" id="ARBA00022842"/>
    </source>
</evidence>
<feature type="domain" description="Prenyltransferase alpha-alpha toroid" evidence="14">
    <location>
        <begin position="6"/>
        <end position="324"/>
    </location>
</feature>
<keyword evidence="7" id="KW-0479">Metal-binding</keyword>
<dbReference type="Pfam" id="PF00432">
    <property type="entry name" value="Prenyltrans"/>
    <property type="match status" value="1"/>
</dbReference>
<sequence>MASTTFDRELHARYFLTNLRSLPTPYASQDSHRVVLAFFCIHGLALLGELERVDRHQVIEWVYSLQVPPDYHDASLNAGDCGFQGGTFMGNVFGCPSSQYESKVYDSSNIASTFAALCILRTLGDDLSRVHKAAIINSLTHLQNKKTGCFSSVNSGSEEDMRFVYCACAISYILDDWSGIDLMAMVRFINSCLNYDGGIGLNAGAESHGGAVFTAIASLSLSGQMAQLNCEQSELVCWLVFRQQGGFQGRCNKSPDSCYAFWNGATLALLDKHYLVDIPSCKQFIYSCQFPFGGLCKYPDTVPDVMHSYLSLAWLSIAAHSRANMNEDEAKCELPKLVALNTKLQVPIFPKLPTLSTKRGSAVLRNRRSLKLRWS</sequence>
<dbReference type="InterPro" id="IPR001330">
    <property type="entry name" value="Prenyltrans"/>
</dbReference>
<dbReference type="Proteomes" id="UP001162029">
    <property type="component" value="Unassembled WGS sequence"/>
</dbReference>
<accession>A0AAV0T4E4</accession>
<evidence type="ECO:0000256" key="8">
    <source>
        <dbReference type="ARBA" id="ARBA00022737"/>
    </source>
</evidence>
<comment type="caution">
    <text evidence="15">The sequence shown here is derived from an EMBL/GenBank/DDBJ whole genome shotgun (WGS) entry which is preliminary data.</text>
</comment>
<evidence type="ECO:0000259" key="14">
    <source>
        <dbReference type="Pfam" id="PF00432"/>
    </source>
</evidence>
<dbReference type="AlphaFoldDB" id="A0AAV0T4E4"/>
<dbReference type="SUPFAM" id="SSF48239">
    <property type="entry name" value="Terpenoid cyclases/Protein prenyltransferases"/>
    <property type="match status" value="1"/>
</dbReference>
<evidence type="ECO:0000256" key="2">
    <source>
        <dbReference type="ARBA" id="ARBA00001947"/>
    </source>
</evidence>
<dbReference type="InterPro" id="IPR008930">
    <property type="entry name" value="Terpenoid_cyclase/PrenylTrfase"/>
</dbReference>
<evidence type="ECO:0000256" key="5">
    <source>
        <dbReference type="ARBA" id="ARBA00022602"/>
    </source>
</evidence>